<feature type="transmembrane region" description="Helical" evidence="1">
    <location>
        <begin position="76"/>
        <end position="101"/>
    </location>
</feature>
<organism evidence="2 3">
    <name type="scientific">Candidatus Nanoclepta minutus</name>
    <dbReference type="NCBI Taxonomy" id="1940235"/>
    <lineage>
        <taxon>Archaea</taxon>
        <taxon>Nanobdellota</taxon>
        <taxon>Candidatus Nanoclepta</taxon>
    </lineage>
</organism>
<accession>A0A397WNC3</accession>
<evidence type="ECO:0000313" key="3">
    <source>
        <dbReference type="Proteomes" id="UP000266622"/>
    </source>
</evidence>
<keyword evidence="1" id="KW-0472">Membrane</keyword>
<dbReference type="Proteomes" id="UP000266622">
    <property type="component" value="Unassembled WGS sequence"/>
</dbReference>
<proteinExistence type="predicted"/>
<evidence type="ECO:0000256" key="1">
    <source>
        <dbReference type="SAM" id="Phobius"/>
    </source>
</evidence>
<keyword evidence="1" id="KW-1133">Transmembrane helix</keyword>
<reference evidence="2 3" key="1">
    <citation type="journal article" date="2018" name="Syst. Appl. Microbiol.">
        <title>A new symbiotic nanoarchaeote (Candidatus Nanoclepta minutus) and its host (Zestosphaera tikiterensis gen. nov., sp. nov.) from a New Zealand hot spring.</title>
        <authorList>
            <person name="St John E."/>
            <person name="Liu Y."/>
            <person name="Podar M."/>
            <person name="Stott M.B."/>
            <person name="Meneghin J."/>
            <person name="Chen Z."/>
            <person name="Lagutin K."/>
            <person name="Mitchell K."/>
            <person name="Reysenbach A.L."/>
        </authorList>
    </citation>
    <scope>NUCLEOTIDE SEQUENCE [LARGE SCALE GENOMIC DNA]</scope>
    <source>
        <strain evidence="2">NZ3</strain>
    </source>
</reference>
<feature type="transmembrane region" description="Helical" evidence="1">
    <location>
        <begin position="113"/>
        <end position="135"/>
    </location>
</feature>
<dbReference type="AlphaFoldDB" id="A0A397WNC3"/>
<sequence length="191" mass="21681">MVSFGEFIINLFEKIGLYYVFSAIFIFTIVYVLFSAFLKIFLKDTFNDKQINVISSIFGFVTAILSISIYEVAKLLSYFLSFMIFMILAILFTFIVIMFALEKKPTLSDSNLRNVFIAALSFVVAFIFISFYFAYENYILPIAYGGGEGGIMEIFRYVLKPEIIVIPFLFAILGISIMSISTGTTPGKEKK</sequence>
<evidence type="ECO:0000313" key="2">
    <source>
        <dbReference type="EMBL" id="RIB35584.1"/>
    </source>
</evidence>
<name>A0A397WNC3_9ARCH</name>
<feature type="transmembrane region" description="Helical" evidence="1">
    <location>
        <begin position="50"/>
        <end position="70"/>
    </location>
</feature>
<comment type="caution">
    <text evidence="2">The sequence shown here is derived from an EMBL/GenBank/DDBJ whole genome shotgun (WGS) entry which is preliminary data.</text>
</comment>
<feature type="transmembrane region" description="Helical" evidence="1">
    <location>
        <begin position="16"/>
        <end position="38"/>
    </location>
</feature>
<gene>
    <name evidence="2" type="ORF">BXU00_00560</name>
</gene>
<dbReference type="EMBL" id="MWMI01000001">
    <property type="protein sequence ID" value="RIB35584.1"/>
    <property type="molecule type" value="Genomic_DNA"/>
</dbReference>
<feature type="transmembrane region" description="Helical" evidence="1">
    <location>
        <begin position="163"/>
        <end position="181"/>
    </location>
</feature>
<keyword evidence="1" id="KW-0812">Transmembrane</keyword>
<protein>
    <submittedName>
        <fullName evidence="2">Uncharacterized protein</fullName>
    </submittedName>
</protein>